<protein>
    <recommendedName>
        <fullName evidence="1">PiggyBac transposable element-derived protein domain-containing protein</fullName>
    </recommendedName>
</protein>
<feature type="domain" description="PiggyBac transposable element-derived protein" evidence="1">
    <location>
        <begin position="13"/>
        <end position="127"/>
    </location>
</feature>
<evidence type="ECO:0000259" key="1">
    <source>
        <dbReference type="Pfam" id="PF13843"/>
    </source>
</evidence>
<dbReference type="Pfam" id="PF13843">
    <property type="entry name" value="DDE_Tnp_1_7"/>
    <property type="match status" value="1"/>
</dbReference>
<name>A0A8K0CMD3_IGNLU</name>
<dbReference type="EMBL" id="VTPC01082420">
    <property type="protein sequence ID" value="KAF2887651.1"/>
    <property type="molecule type" value="Genomic_DNA"/>
</dbReference>
<dbReference type="PANTHER" id="PTHR47272:SF2">
    <property type="entry name" value="PIGGYBAC TRANSPOSABLE ELEMENT-DERIVED PROTEIN 3-LIKE"/>
    <property type="match status" value="1"/>
</dbReference>
<sequence length="144" mass="16905">MGSCWYQWLHDRLEIYQGDIHKEQIHQLGAIADVVLQLSSDMHSKNYKLFLDNLFCSVALLQKLKRKQIWGTGMLYVNRLIGAEQILKLDKNLNKNKRESSCVASANGITITKWFDNRCMLLKSLCARKEPQNLAKRWYKKKYI</sequence>
<comment type="caution">
    <text evidence="2">The sequence shown here is derived from an EMBL/GenBank/DDBJ whole genome shotgun (WGS) entry which is preliminary data.</text>
</comment>
<dbReference type="PANTHER" id="PTHR47272">
    <property type="entry name" value="DDE_TNP_1_7 DOMAIN-CONTAINING PROTEIN"/>
    <property type="match status" value="1"/>
</dbReference>
<evidence type="ECO:0000313" key="2">
    <source>
        <dbReference type="EMBL" id="KAF2887651.1"/>
    </source>
</evidence>
<reference evidence="2" key="1">
    <citation type="submission" date="2019-08" db="EMBL/GenBank/DDBJ databases">
        <title>The genome of the North American firefly Photinus pyralis.</title>
        <authorList>
            <consortium name="Photinus pyralis genome working group"/>
            <person name="Fallon T.R."/>
            <person name="Sander Lower S.E."/>
            <person name="Weng J.-K."/>
        </authorList>
    </citation>
    <scope>NUCLEOTIDE SEQUENCE</scope>
    <source>
        <strain evidence="2">TRF0915ILg1</strain>
        <tissue evidence="2">Whole body</tissue>
    </source>
</reference>
<organism evidence="2 3">
    <name type="scientific">Ignelater luminosus</name>
    <name type="common">Cucubano</name>
    <name type="synonym">Pyrophorus luminosus</name>
    <dbReference type="NCBI Taxonomy" id="2038154"/>
    <lineage>
        <taxon>Eukaryota</taxon>
        <taxon>Metazoa</taxon>
        <taxon>Ecdysozoa</taxon>
        <taxon>Arthropoda</taxon>
        <taxon>Hexapoda</taxon>
        <taxon>Insecta</taxon>
        <taxon>Pterygota</taxon>
        <taxon>Neoptera</taxon>
        <taxon>Endopterygota</taxon>
        <taxon>Coleoptera</taxon>
        <taxon>Polyphaga</taxon>
        <taxon>Elateriformia</taxon>
        <taxon>Elateroidea</taxon>
        <taxon>Elateridae</taxon>
        <taxon>Agrypninae</taxon>
        <taxon>Pyrophorini</taxon>
        <taxon>Ignelater</taxon>
    </lineage>
</organism>
<gene>
    <name evidence="2" type="ORF">ILUMI_18522</name>
</gene>
<dbReference type="AlphaFoldDB" id="A0A8K0CMD3"/>
<evidence type="ECO:0000313" key="3">
    <source>
        <dbReference type="Proteomes" id="UP000801492"/>
    </source>
</evidence>
<dbReference type="InterPro" id="IPR029526">
    <property type="entry name" value="PGBD"/>
</dbReference>
<dbReference type="OrthoDB" id="6764648at2759"/>
<keyword evidence="3" id="KW-1185">Reference proteome</keyword>
<proteinExistence type="predicted"/>
<dbReference type="Proteomes" id="UP000801492">
    <property type="component" value="Unassembled WGS sequence"/>
</dbReference>
<accession>A0A8K0CMD3</accession>